<sequence length="422" mass="47783">MSRRGSESYERHLYQLRSDRTSQATTAGSRVRSRSRSPLSYESCSSKEELEWLDYQLARRLQAEVILEPNPVEDTLDEEQLERILGSSFTQSVIPRRIRAGARSPSIVGSTIQHSSALVRESSRESDEEMYPDDPLSLTLTMESSNRNEDFLNLTPSDGDDVDVGNGDGDDDDDDDDSYVDVDDGGHDDEHDDDDDDGVDVDDDEDDDEDVDSVDDDAYNNDSGHSDRTGSGMRRVEEELQSSDHSEQAESSDNDDPEESEVDVNRSEPTEESLDSDYTENIFDTMDILENLSRQVIRPLAVLASLAGIDVEEEDQEDGHMQEYHEEEPDDSVIRSDAFGRCTICFEEVPYDPVGCLYCQQSIGCRRCVIRWYEAFDHRNNADFDILGGHPPVNHKKCPLCRHVWEEQAEVTSMFLLKDDFP</sequence>
<feature type="compositionally biased region" description="Basic and acidic residues" evidence="4">
    <location>
        <begin position="1"/>
        <end position="20"/>
    </location>
</feature>
<evidence type="ECO:0000256" key="3">
    <source>
        <dbReference type="PROSITE-ProRule" id="PRU00175"/>
    </source>
</evidence>
<evidence type="ECO:0000256" key="2">
    <source>
        <dbReference type="ARBA" id="ARBA00022833"/>
    </source>
</evidence>
<keyword evidence="2" id="KW-0862">Zinc</keyword>
<dbReference type="Proteomes" id="UP000025227">
    <property type="component" value="Unplaced"/>
</dbReference>
<accession>A0A7I5ECH0</accession>
<evidence type="ECO:0000256" key="4">
    <source>
        <dbReference type="SAM" id="MobiDB-lite"/>
    </source>
</evidence>
<dbReference type="OrthoDB" id="5877621at2759"/>
<keyword evidence="1 3" id="KW-0479">Metal-binding</keyword>
<dbReference type="PANTHER" id="PTHR21578:SF9">
    <property type="entry name" value="RING-TYPE DOMAIN-CONTAINING PROTEIN"/>
    <property type="match status" value="1"/>
</dbReference>
<feature type="compositionally biased region" description="Basic and acidic residues" evidence="4">
    <location>
        <begin position="224"/>
        <end position="248"/>
    </location>
</feature>
<dbReference type="PROSITE" id="PS50089">
    <property type="entry name" value="ZF_RING_2"/>
    <property type="match status" value="1"/>
</dbReference>
<feature type="compositionally biased region" description="Polar residues" evidence="4">
    <location>
        <begin position="107"/>
        <end position="116"/>
    </location>
</feature>
<dbReference type="SUPFAM" id="SSF57850">
    <property type="entry name" value="RING/U-box"/>
    <property type="match status" value="1"/>
</dbReference>
<keyword evidence="6" id="KW-1185">Reference proteome</keyword>
<feature type="region of interest" description="Disordered" evidence="4">
    <location>
        <begin position="103"/>
        <end position="279"/>
    </location>
</feature>
<name>A0A7I5ECH0_HAECO</name>
<feature type="domain" description="RING-type" evidence="5">
    <location>
        <begin position="342"/>
        <end position="402"/>
    </location>
</feature>
<dbReference type="InterPro" id="IPR001841">
    <property type="entry name" value="Znf_RING"/>
</dbReference>
<dbReference type="Gene3D" id="3.30.40.10">
    <property type="entry name" value="Zinc/RING finger domain, C3HC4 (zinc finger)"/>
    <property type="match status" value="1"/>
</dbReference>
<organism evidence="6 7">
    <name type="scientific">Haemonchus contortus</name>
    <name type="common">Barber pole worm</name>
    <dbReference type="NCBI Taxonomy" id="6289"/>
    <lineage>
        <taxon>Eukaryota</taxon>
        <taxon>Metazoa</taxon>
        <taxon>Ecdysozoa</taxon>
        <taxon>Nematoda</taxon>
        <taxon>Chromadorea</taxon>
        <taxon>Rhabditida</taxon>
        <taxon>Rhabditina</taxon>
        <taxon>Rhabditomorpha</taxon>
        <taxon>Strongyloidea</taxon>
        <taxon>Trichostrongylidae</taxon>
        <taxon>Haemonchus</taxon>
    </lineage>
</organism>
<dbReference type="WBParaSite" id="HCON_00144265-00001">
    <property type="protein sequence ID" value="HCON_00144265-00001"/>
    <property type="gene ID" value="HCON_00144265"/>
</dbReference>
<feature type="compositionally biased region" description="Acidic residues" evidence="4">
    <location>
        <begin position="158"/>
        <end position="183"/>
    </location>
</feature>
<keyword evidence="1 3" id="KW-0863">Zinc-finger</keyword>
<reference evidence="7" key="1">
    <citation type="submission" date="2020-12" db="UniProtKB">
        <authorList>
            <consortium name="WormBaseParasite"/>
        </authorList>
    </citation>
    <scope>IDENTIFICATION</scope>
    <source>
        <strain evidence="7">MHco3</strain>
    </source>
</reference>
<evidence type="ECO:0000313" key="7">
    <source>
        <dbReference type="WBParaSite" id="HCON_00144265-00001"/>
    </source>
</evidence>
<feature type="compositionally biased region" description="Acidic residues" evidence="4">
    <location>
        <begin position="190"/>
        <end position="219"/>
    </location>
</feature>
<dbReference type="PANTHER" id="PTHR21578">
    <property type="entry name" value="PROTEIN CBG03826"/>
    <property type="match status" value="1"/>
</dbReference>
<evidence type="ECO:0000313" key="6">
    <source>
        <dbReference type="Proteomes" id="UP000025227"/>
    </source>
</evidence>
<evidence type="ECO:0000256" key="1">
    <source>
        <dbReference type="ARBA" id="ARBA00022771"/>
    </source>
</evidence>
<feature type="region of interest" description="Disordered" evidence="4">
    <location>
        <begin position="1"/>
        <end position="41"/>
    </location>
</feature>
<proteinExistence type="predicted"/>
<dbReference type="InterPro" id="IPR013083">
    <property type="entry name" value="Znf_RING/FYVE/PHD"/>
</dbReference>
<evidence type="ECO:0000259" key="5">
    <source>
        <dbReference type="PROSITE" id="PS50089"/>
    </source>
</evidence>
<protein>
    <submittedName>
        <fullName evidence="7">RING-type domain-containing protein</fullName>
    </submittedName>
</protein>
<feature type="compositionally biased region" description="Acidic residues" evidence="4">
    <location>
        <begin position="250"/>
        <end position="262"/>
    </location>
</feature>
<dbReference type="GO" id="GO:0008270">
    <property type="term" value="F:zinc ion binding"/>
    <property type="evidence" value="ECO:0007669"/>
    <property type="project" value="UniProtKB-KW"/>
</dbReference>
<dbReference type="AlphaFoldDB" id="A0A7I5ECH0"/>